<accession>A0A075HLN8</accession>
<reference evidence="1" key="1">
    <citation type="journal article" date="2014" name="Genome Biol. Evol.">
        <title>Pangenome evidence for extensive interdomain horizontal transfer affecting lineage core and shell genes in uncultured planktonic thaumarchaeota and euryarchaeota.</title>
        <authorList>
            <person name="Deschamps P."/>
            <person name="Zivanovic Y."/>
            <person name="Moreira D."/>
            <person name="Rodriguez-Valera F."/>
            <person name="Lopez-Garcia P."/>
        </authorList>
    </citation>
    <scope>NUCLEOTIDE SEQUENCE</scope>
</reference>
<dbReference type="AlphaFoldDB" id="A0A075HLN8"/>
<protein>
    <submittedName>
        <fullName evidence="1">Uncharacterized protein</fullName>
    </submittedName>
</protein>
<dbReference type="EMBL" id="KF901077">
    <property type="protein sequence ID" value="AIF17301.1"/>
    <property type="molecule type" value="Genomic_DNA"/>
</dbReference>
<proteinExistence type="predicted"/>
<sequence>VTVLWGRLNTGFVQKGWVPNGRSPSRGRGCRGPGSGAGFPLAGLPGPCCLPVPPSPALGLGLAASTPGFFRSFRSASGQFPQLPPRPSALRLRSLASAGFSGRSLALRVTSSLRTRISQRGNLSWARGLFTVIHKHINKMSAATPLRPFSGTDGWAEECK</sequence>
<feature type="non-terminal residue" evidence="1">
    <location>
        <position position="1"/>
    </location>
</feature>
<name>A0A075HLN8_9EURY</name>
<organism evidence="1">
    <name type="scientific">uncultured marine group II/III euryarchaeote KM3_76_H07</name>
    <dbReference type="NCBI Taxonomy" id="1456507"/>
    <lineage>
        <taxon>Archaea</taxon>
        <taxon>Methanobacteriati</taxon>
        <taxon>Methanobacteriota</taxon>
        <taxon>environmental samples</taxon>
    </lineage>
</organism>
<evidence type="ECO:0000313" key="1">
    <source>
        <dbReference type="EMBL" id="AIF17301.1"/>
    </source>
</evidence>